<dbReference type="AlphaFoldDB" id="A0A193LET7"/>
<dbReference type="InterPro" id="IPR013216">
    <property type="entry name" value="Methyltransf_11"/>
</dbReference>
<proteinExistence type="predicted"/>
<dbReference type="EMBL" id="CP016268">
    <property type="protein sequence ID" value="ANO51022.1"/>
    <property type="molecule type" value="Genomic_DNA"/>
</dbReference>
<dbReference type="Gene3D" id="3.40.50.150">
    <property type="entry name" value="Vaccinia Virus protein VP39"/>
    <property type="match status" value="1"/>
</dbReference>
<dbReference type="InterPro" id="IPR029063">
    <property type="entry name" value="SAM-dependent_MTases_sf"/>
</dbReference>
<dbReference type="STRING" id="1548547.BA177_07205"/>
<dbReference type="Pfam" id="PF08241">
    <property type="entry name" value="Methyltransf_11"/>
    <property type="match status" value="1"/>
</dbReference>
<reference evidence="2 3" key="1">
    <citation type="submission" date="2016-06" db="EMBL/GenBank/DDBJ databases">
        <title>Complete genome sequence of a deep-branching marine Gamma Proteobacterium Woeseia oceani type strain XK5.</title>
        <authorList>
            <person name="Mu D."/>
            <person name="Du Z."/>
        </authorList>
    </citation>
    <scope>NUCLEOTIDE SEQUENCE [LARGE SCALE GENOMIC DNA]</scope>
    <source>
        <strain evidence="2 3">XK5</strain>
    </source>
</reference>
<organism evidence="2 3">
    <name type="scientific">Woeseia oceani</name>
    <dbReference type="NCBI Taxonomy" id="1548547"/>
    <lineage>
        <taxon>Bacteria</taxon>
        <taxon>Pseudomonadati</taxon>
        <taxon>Pseudomonadota</taxon>
        <taxon>Gammaproteobacteria</taxon>
        <taxon>Woeseiales</taxon>
        <taxon>Woeseiaceae</taxon>
        <taxon>Woeseia</taxon>
    </lineage>
</organism>
<dbReference type="GO" id="GO:0008757">
    <property type="term" value="F:S-adenosylmethionine-dependent methyltransferase activity"/>
    <property type="evidence" value="ECO:0007669"/>
    <property type="project" value="InterPro"/>
</dbReference>
<dbReference type="KEGG" id="woc:BA177_07205"/>
<dbReference type="CDD" id="cd02440">
    <property type="entry name" value="AdoMet_MTases"/>
    <property type="match status" value="1"/>
</dbReference>
<dbReference type="RefSeq" id="WP_068614809.1">
    <property type="nucleotide sequence ID" value="NZ_CP016268.1"/>
</dbReference>
<dbReference type="Proteomes" id="UP000092695">
    <property type="component" value="Chromosome"/>
</dbReference>
<dbReference type="PANTHER" id="PTHR37211">
    <property type="entry name" value="EXPRESSED PROTEIN"/>
    <property type="match status" value="1"/>
</dbReference>
<keyword evidence="3" id="KW-1185">Reference proteome</keyword>
<evidence type="ECO:0000259" key="1">
    <source>
        <dbReference type="Pfam" id="PF08241"/>
    </source>
</evidence>
<accession>A0A193LET7</accession>
<evidence type="ECO:0000313" key="3">
    <source>
        <dbReference type="Proteomes" id="UP000092695"/>
    </source>
</evidence>
<protein>
    <recommendedName>
        <fullName evidence="1">Methyltransferase type 11 domain-containing protein</fullName>
    </recommendedName>
</protein>
<name>A0A193LET7_9GAMM</name>
<gene>
    <name evidence="2" type="ORF">BA177_07205</name>
</gene>
<dbReference type="SUPFAM" id="SSF53335">
    <property type="entry name" value="S-adenosyl-L-methionine-dependent methyltransferases"/>
    <property type="match status" value="1"/>
</dbReference>
<dbReference type="Gene3D" id="2.20.25.110">
    <property type="entry name" value="S-adenosyl-L-methionine-dependent methyltransferases"/>
    <property type="match status" value="1"/>
</dbReference>
<feature type="domain" description="Methyltransferase type 11" evidence="1">
    <location>
        <begin position="52"/>
        <end position="152"/>
    </location>
</feature>
<dbReference type="PANTHER" id="PTHR37211:SF1">
    <property type="entry name" value="EXPRESSED PROTEIN"/>
    <property type="match status" value="1"/>
</dbReference>
<sequence>MSSKKPTMADEADIHELYELSVQNVEHEVEFMQNTFRDIRGRTAYVFREDFCGTASAACQWVRQGAEYQAIGVDIEPSVLEWGRKNRVGKLPAADQARVSLIESDVMTVETPPVDLLAAFNFSYFIFQERATMVRYFRRAYESLKEDGVFFVDMFGGPEAQEETKEKTKHKEHGFTYIWRQAEFHPVTNWMRCAIDFKFKDGSKIKNAFTYEWRLYSAPEIRDMLLEAGFSTATVYWEGEDEDGEGNGIFTPDARGEADLAWIAYIVAEK</sequence>
<evidence type="ECO:0000313" key="2">
    <source>
        <dbReference type="EMBL" id="ANO51022.1"/>
    </source>
</evidence>